<dbReference type="Proteomes" id="UP001163828">
    <property type="component" value="Unassembled WGS sequence"/>
</dbReference>
<reference evidence="1" key="1">
    <citation type="submission" date="2022-08" db="EMBL/GenBank/DDBJ databases">
        <authorList>
            <consortium name="DOE Joint Genome Institute"/>
            <person name="Min B."/>
            <person name="Riley R."/>
            <person name="Sierra-Patev S."/>
            <person name="Naranjo-Ortiz M."/>
            <person name="Looney B."/>
            <person name="Konkel Z."/>
            <person name="Slot J.C."/>
            <person name="Sakamoto Y."/>
            <person name="Steenwyk J.L."/>
            <person name="Rokas A."/>
            <person name="Carro J."/>
            <person name="Camarero S."/>
            <person name="Ferreira P."/>
            <person name="Molpeceres G."/>
            <person name="Ruiz-Duenas F.J."/>
            <person name="Serrano A."/>
            <person name="Henrissat B."/>
            <person name="Drula E."/>
            <person name="Hughes K.W."/>
            <person name="Mata J.L."/>
            <person name="Ishikawa N.K."/>
            <person name="Vargas-Isla R."/>
            <person name="Ushijima S."/>
            <person name="Smith C.A."/>
            <person name="Ahrendt S."/>
            <person name="Andreopoulos W."/>
            <person name="He G."/>
            <person name="Labutti K."/>
            <person name="Lipzen A."/>
            <person name="Ng V."/>
            <person name="Sandor L."/>
            <person name="Barry K."/>
            <person name="Martinez A.T."/>
            <person name="Xiao Y."/>
            <person name="Gibbons J.G."/>
            <person name="Terashima K."/>
            <person name="Hibbett D.S."/>
            <person name="Grigoriev I.V."/>
        </authorList>
    </citation>
    <scope>NUCLEOTIDE SEQUENCE</scope>
    <source>
        <strain evidence="1">TFB10827</strain>
    </source>
</reference>
<dbReference type="EMBL" id="MU790983">
    <property type="protein sequence ID" value="KAJ3991636.1"/>
    <property type="molecule type" value="Genomic_DNA"/>
</dbReference>
<keyword evidence="2" id="KW-1185">Reference proteome</keyword>
<comment type="caution">
    <text evidence="1">The sequence shown here is derived from an EMBL/GenBank/DDBJ whole genome shotgun (WGS) entry which is preliminary data.</text>
</comment>
<accession>A0ABQ8Q1P7</accession>
<organism evidence="1 2">
    <name type="scientific">Lentinula boryana</name>
    <dbReference type="NCBI Taxonomy" id="40481"/>
    <lineage>
        <taxon>Eukaryota</taxon>
        <taxon>Fungi</taxon>
        <taxon>Dikarya</taxon>
        <taxon>Basidiomycota</taxon>
        <taxon>Agaricomycotina</taxon>
        <taxon>Agaricomycetes</taxon>
        <taxon>Agaricomycetidae</taxon>
        <taxon>Agaricales</taxon>
        <taxon>Marasmiineae</taxon>
        <taxon>Omphalotaceae</taxon>
        <taxon>Lentinula</taxon>
    </lineage>
</organism>
<gene>
    <name evidence="1" type="ORF">F5050DRAFT_1122616</name>
</gene>
<sequence>MKVEQLCPGGFAHFQQLVIGRSNRSNQRISEMFFSGTSKLLFFICFFALALSTSTPSTFAAPIAEKPNLRWIQSGQPVRREFVAIRRNPDGSIAIAHAAPRDGLYTTYNETHAEYHGNDNLVIDDTQPPSAEPFNLLRRNSKRQLEDSCQAQCGSKSANLADITAAEAALDAQFSSAQYGLSWGAGTSIGTNGSVFQVVNNVYAYGCDLGGRGQTTTSEDYAFEVQCLVESCGSNVGSNRDKKSKVAFGRDLGSFSCN</sequence>
<evidence type="ECO:0000313" key="1">
    <source>
        <dbReference type="EMBL" id="KAJ3991636.1"/>
    </source>
</evidence>
<protein>
    <submittedName>
        <fullName evidence="1">Uncharacterized protein</fullName>
    </submittedName>
</protein>
<evidence type="ECO:0000313" key="2">
    <source>
        <dbReference type="Proteomes" id="UP001163828"/>
    </source>
</evidence>
<proteinExistence type="predicted"/>
<name>A0ABQ8Q1P7_9AGAR</name>